<keyword evidence="12 16" id="KW-0521">NADP</keyword>
<evidence type="ECO:0000256" key="10">
    <source>
        <dbReference type="ARBA" id="ARBA00022723"/>
    </source>
</evidence>
<feature type="binding site" evidence="16">
    <location>
        <position position="332"/>
    </location>
    <ligand>
        <name>substrate</name>
    </ligand>
</feature>
<dbReference type="InterPro" id="IPR016193">
    <property type="entry name" value="Cytidine_deaminase-like"/>
</dbReference>
<name>A0A1I2GDM2_9BACT</name>
<dbReference type="PIRSF" id="PIRSF006769">
    <property type="entry name" value="RibD"/>
    <property type="match status" value="1"/>
</dbReference>
<dbReference type="PANTHER" id="PTHR38011">
    <property type="entry name" value="DIHYDROFOLATE REDUCTASE FAMILY PROTEIN (AFU_ORTHOLOGUE AFUA_8G06820)"/>
    <property type="match status" value="1"/>
</dbReference>
<feature type="binding site" evidence="16">
    <location>
        <position position="235"/>
    </location>
    <ligand>
        <name>NADP(+)</name>
        <dbReference type="ChEBI" id="CHEBI:58349"/>
    </ligand>
</feature>
<feature type="binding site" evidence="16">
    <location>
        <position position="260"/>
    </location>
    <ligand>
        <name>NADP(+)</name>
        <dbReference type="ChEBI" id="CHEBI:58349"/>
    </ligand>
</feature>
<evidence type="ECO:0000256" key="7">
    <source>
        <dbReference type="ARBA" id="ARBA00013173"/>
    </source>
</evidence>
<protein>
    <recommendedName>
        <fullName evidence="8">Riboflavin biosynthesis protein RibD</fullName>
        <ecNumber evidence="7">1.1.1.193</ecNumber>
        <ecNumber evidence="6">3.5.4.26</ecNumber>
    </recommendedName>
</protein>
<evidence type="ECO:0000256" key="15">
    <source>
        <dbReference type="PIRSR" id="PIRSR006769-1"/>
    </source>
</evidence>
<feature type="binding site" evidence="16">
    <location>
        <position position="223"/>
    </location>
    <ligand>
        <name>substrate</name>
    </ligand>
</feature>
<reference evidence="20" key="1">
    <citation type="submission" date="2016-10" db="EMBL/GenBank/DDBJ databases">
        <authorList>
            <person name="Varghese N."/>
            <person name="Submissions S."/>
        </authorList>
    </citation>
    <scope>NUCLEOTIDE SEQUENCE [LARGE SCALE GENOMIC DNA]</scope>
    <source>
        <strain evidence="20">ATCC 25963</strain>
    </source>
</reference>
<evidence type="ECO:0000313" key="20">
    <source>
        <dbReference type="Proteomes" id="UP000199400"/>
    </source>
</evidence>
<evidence type="ECO:0000256" key="2">
    <source>
        <dbReference type="ARBA" id="ARBA00004882"/>
    </source>
</evidence>
<evidence type="ECO:0000256" key="4">
    <source>
        <dbReference type="ARBA" id="ARBA00005259"/>
    </source>
</evidence>
<organism evidence="19 20">
    <name type="scientific">Nannocystis exedens</name>
    <dbReference type="NCBI Taxonomy" id="54"/>
    <lineage>
        <taxon>Bacteria</taxon>
        <taxon>Pseudomonadati</taxon>
        <taxon>Myxococcota</taxon>
        <taxon>Polyangia</taxon>
        <taxon>Nannocystales</taxon>
        <taxon>Nannocystaceae</taxon>
        <taxon>Nannocystis</taxon>
    </lineage>
</organism>
<dbReference type="Gene3D" id="3.40.140.10">
    <property type="entry name" value="Cytidine Deaminase, domain 2"/>
    <property type="match status" value="1"/>
</dbReference>
<comment type="cofactor">
    <cofactor evidence="17">
        <name>Zn(2+)</name>
        <dbReference type="ChEBI" id="CHEBI:29105"/>
    </cofactor>
    <text evidence="17">Binds 1 zinc ion.</text>
</comment>
<keyword evidence="10 17" id="KW-0479">Metal-binding</keyword>
<evidence type="ECO:0000256" key="8">
    <source>
        <dbReference type="ARBA" id="ARBA00019930"/>
    </source>
</evidence>
<dbReference type="STRING" id="54.SAMN02745121_07192"/>
<sequence length="411" mass="41992">MSEPQLADLLGGADGVADDGPGAIAAALASAPAVNESPEARDERLMDAAVALARSGTGATYPNPCVGAIVVQGERVVGAGRSAVTGGPHAEVSALSQAGGAARGATVYVTLEPCSHFGRTPPCTGALIAAGVAEVVVGTLDPAAHAGGRGLELLRAAGIRVRHGVLAGACASAHEHYLHHEATRLPFVTLKIASSLDGQIAAGSGDSKWITGEPARRLGHWLRARHHAIAVGADTVLRDDPALSVRMVTGVDPLPVIFDSALRVAGAVRRPTLLRPGTVVLHTNRAPAAAQRAVDDLGLRRIELAGDAEGRVDVAGALQALGQLPLRSLLVEGGGRMIASFVAAGAWQRFYWFHAPVVLGDGKPAAAGLKVAAVADATRLRPLLRTDVGVDGLTILVPPADRAEEPARRES</sequence>
<dbReference type="InterPro" id="IPR050765">
    <property type="entry name" value="Riboflavin_Biosynth_HTPR"/>
</dbReference>
<dbReference type="Pfam" id="PF01872">
    <property type="entry name" value="RibD_C"/>
    <property type="match status" value="1"/>
</dbReference>
<dbReference type="NCBIfam" id="TIGR00326">
    <property type="entry name" value="eubact_ribD"/>
    <property type="match status" value="1"/>
</dbReference>
<dbReference type="PROSITE" id="PS00903">
    <property type="entry name" value="CYT_DCMP_DEAMINASES_1"/>
    <property type="match status" value="1"/>
</dbReference>
<feature type="binding site" evidence="17">
    <location>
        <position position="123"/>
    </location>
    <ligand>
        <name>Zn(2+)</name>
        <dbReference type="ChEBI" id="CHEBI:29105"/>
        <note>catalytic</note>
    </ligand>
</feature>
<dbReference type="PANTHER" id="PTHR38011:SF7">
    <property type="entry name" value="2,5-DIAMINO-6-RIBOSYLAMINO-4(3H)-PYRIMIDINONE 5'-PHOSPHATE REDUCTASE"/>
    <property type="match status" value="1"/>
</dbReference>
<keyword evidence="20" id="KW-1185">Reference proteome</keyword>
<dbReference type="Gene3D" id="3.40.430.10">
    <property type="entry name" value="Dihydrofolate Reductase, subunit A"/>
    <property type="match status" value="1"/>
</dbReference>
<evidence type="ECO:0000256" key="12">
    <source>
        <dbReference type="ARBA" id="ARBA00022857"/>
    </source>
</evidence>
<dbReference type="GO" id="GO:0008703">
    <property type="term" value="F:5-amino-6-(5-phosphoribosylamino)uracil reductase activity"/>
    <property type="evidence" value="ECO:0007669"/>
    <property type="project" value="UniProtKB-EC"/>
</dbReference>
<proteinExistence type="inferred from homology"/>
<feature type="binding site" evidence="16">
    <location>
        <position position="207"/>
    </location>
    <ligand>
        <name>substrate</name>
    </ligand>
</feature>
<evidence type="ECO:0000256" key="9">
    <source>
        <dbReference type="ARBA" id="ARBA00022619"/>
    </source>
</evidence>
<evidence type="ECO:0000256" key="16">
    <source>
        <dbReference type="PIRSR" id="PIRSR006769-2"/>
    </source>
</evidence>
<dbReference type="InterPro" id="IPR002734">
    <property type="entry name" value="RibDG_C"/>
</dbReference>
<gene>
    <name evidence="19" type="ORF">SAMN02745121_07192</name>
</gene>
<comment type="function">
    <text evidence="1">Converts 2,5-diamino-6-(ribosylamino)-4(3h)-pyrimidinone 5'-phosphate into 5-amino-6-(ribosylamino)-2,4(1h,3h)-pyrimidinedione 5'-phosphate.</text>
</comment>
<feature type="binding site" evidence="17">
    <location>
        <position position="89"/>
    </location>
    <ligand>
        <name>Zn(2+)</name>
        <dbReference type="ChEBI" id="CHEBI:29105"/>
        <note>catalytic</note>
    </ligand>
</feature>
<dbReference type="EC" id="1.1.1.193" evidence="7"/>
<evidence type="ECO:0000259" key="18">
    <source>
        <dbReference type="PROSITE" id="PS51747"/>
    </source>
</evidence>
<evidence type="ECO:0000256" key="14">
    <source>
        <dbReference type="ARBA" id="ARBA00023268"/>
    </source>
</evidence>
<feature type="binding site" evidence="17">
    <location>
        <position position="114"/>
    </location>
    <ligand>
        <name>Zn(2+)</name>
        <dbReference type="ChEBI" id="CHEBI:29105"/>
        <note>catalytic</note>
    </ligand>
</feature>
<evidence type="ECO:0000256" key="5">
    <source>
        <dbReference type="ARBA" id="ARBA00007417"/>
    </source>
</evidence>
<keyword evidence="13" id="KW-0560">Oxidoreductase</keyword>
<feature type="binding site" evidence="16">
    <location>
        <position position="243"/>
    </location>
    <ligand>
        <name>substrate</name>
    </ligand>
</feature>
<dbReference type="InterPro" id="IPR004794">
    <property type="entry name" value="Eubact_RibD"/>
</dbReference>
<dbReference type="GO" id="GO:0008835">
    <property type="term" value="F:diaminohydroxyphosphoribosylaminopyrimidine deaminase activity"/>
    <property type="evidence" value="ECO:0007669"/>
    <property type="project" value="UniProtKB-EC"/>
</dbReference>
<keyword evidence="9" id="KW-0686">Riboflavin biosynthesis</keyword>
<feature type="binding site" evidence="16">
    <location>
        <position position="246"/>
    </location>
    <ligand>
        <name>substrate</name>
    </ligand>
</feature>
<dbReference type="EMBL" id="FOMX01000031">
    <property type="protein sequence ID" value="SFF14846.1"/>
    <property type="molecule type" value="Genomic_DNA"/>
</dbReference>
<dbReference type="InterPro" id="IPR016192">
    <property type="entry name" value="APOBEC/CMP_deaminase_Zn-bd"/>
</dbReference>
<evidence type="ECO:0000256" key="3">
    <source>
        <dbReference type="ARBA" id="ARBA00004910"/>
    </source>
</evidence>
<comment type="similarity">
    <text evidence="4">In the N-terminal section; belongs to the cytidine and deoxycytidylate deaminase family.</text>
</comment>
<dbReference type="AlphaFoldDB" id="A0A1I2GDM2"/>
<dbReference type="EC" id="3.5.4.26" evidence="6"/>
<dbReference type="UniPathway" id="UPA00275">
    <property type="reaction ID" value="UER00401"/>
</dbReference>
<accession>A0A1I2GDM2</accession>
<comment type="pathway">
    <text evidence="3">Cofactor biosynthesis; riboflavin biosynthesis; 5-amino-6-(D-ribitylamino)uracil from GTP: step 3/4.</text>
</comment>
<feature type="binding site" evidence="16">
    <location>
        <position position="239"/>
    </location>
    <ligand>
        <name>NADP(+)</name>
        <dbReference type="ChEBI" id="CHEBI:58349"/>
    </ligand>
</feature>
<dbReference type="Proteomes" id="UP000199400">
    <property type="component" value="Unassembled WGS sequence"/>
</dbReference>
<comment type="similarity">
    <text evidence="5">In the C-terminal section; belongs to the HTP reductase family.</text>
</comment>
<dbReference type="GO" id="GO:0008270">
    <property type="term" value="F:zinc ion binding"/>
    <property type="evidence" value="ECO:0007669"/>
    <property type="project" value="InterPro"/>
</dbReference>
<dbReference type="SUPFAM" id="SSF53597">
    <property type="entry name" value="Dihydrofolate reductase-like"/>
    <property type="match status" value="1"/>
</dbReference>
<keyword evidence="11 17" id="KW-0862">Zinc</keyword>
<evidence type="ECO:0000256" key="17">
    <source>
        <dbReference type="PIRSR" id="PIRSR006769-3"/>
    </source>
</evidence>
<dbReference type="PROSITE" id="PS51747">
    <property type="entry name" value="CYT_DCMP_DEAMINASES_2"/>
    <property type="match status" value="1"/>
</dbReference>
<evidence type="ECO:0000256" key="13">
    <source>
        <dbReference type="ARBA" id="ARBA00023002"/>
    </source>
</evidence>
<dbReference type="GO" id="GO:0009231">
    <property type="term" value="P:riboflavin biosynthetic process"/>
    <property type="evidence" value="ECO:0007669"/>
    <property type="project" value="UniProtKB-UniPathway"/>
</dbReference>
<feature type="binding site" evidence="16">
    <location>
        <position position="209"/>
    </location>
    <ligand>
        <name>NADP(+)</name>
        <dbReference type="ChEBI" id="CHEBI:58349"/>
    </ligand>
</feature>
<feature type="domain" description="CMP/dCMP-type deaminase" evidence="18">
    <location>
        <begin position="40"/>
        <end position="161"/>
    </location>
</feature>
<dbReference type="CDD" id="cd01284">
    <property type="entry name" value="Riboflavin_deaminase-reductase"/>
    <property type="match status" value="1"/>
</dbReference>
<dbReference type="OrthoDB" id="9800865at2"/>
<comment type="pathway">
    <text evidence="2">Cofactor biosynthesis; riboflavin biosynthesis; 5-amino-6-(D-ribitylamino)uracil from GTP: step 2/4.</text>
</comment>
<evidence type="ECO:0000256" key="11">
    <source>
        <dbReference type="ARBA" id="ARBA00022833"/>
    </source>
</evidence>
<keyword evidence="14" id="KW-0511">Multifunctional enzyme</keyword>
<dbReference type="InterPro" id="IPR024072">
    <property type="entry name" value="DHFR-like_dom_sf"/>
</dbReference>
<evidence type="ECO:0000313" key="19">
    <source>
        <dbReference type="EMBL" id="SFF14846.1"/>
    </source>
</evidence>
<dbReference type="Pfam" id="PF00383">
    <property type="entry name" value="dCMP_cyt_deam_1"/>
    <property type="match status" value="1"/>
</dbReference>
<feature type="active site" description="Proton donor" evidence="15">
    <location>
        <position position="91"/>
    </location>
</feature>
<dbReference type="SUPFAM" id="SSF53927">
    <property type="entry name" value="Cytidine deaminase-like"/>
    <property type="match status" value="1"/>
</dbReference>
<evidence type="ECO:0000256" key="1">
    <source>
        <dbReference type="ARBA" id="ARBA00002151"/>
    </source>
</evidence>
<dbReference type="RefSeq" id="WP_096325859.1">
    <property type="nucleotide sequence ID" value="NZ_FOMX01000031.1"/>
</dbReference>
<dbReference type="InterPro" id="IPR002125">
    <property type="entry name" value="CMP_dCMP_dom"/>
</dbReference>
<feature type="binding site" evidence="16">
    <location>
        <position position="193"/>
    </location>
    <ligand>
        <name>NADP(+)</name>
        <dbReference type="ChEBI" id="CHEBI:58349"/>
    </ligand>
</feature>
<feature type="binding site" evidence="16">
    <location>
        <begin position="334"/>
        <end position="340"/>
    </location>
    <ligand>
        <name>NADP(+)</name>
        <dbReference type="ChEBI" id="CHEBI:58349"/>
    </ligand>
</feature>
<evidence type="ECO:0000256" key="6">
    <source>
        <dbReference type="ARBA" id="ARBA00012766"/>
    </source>
</evidence>